<evidence type="ECO:0000313" key="5">
    <source>
        <dbReference type="Proteomes" id="UP001431572"/>
    </source>
</evidence>
<feature type="domain" description="Putative regulatory protein FmdB zinc ribbon" evidence="1">
    <location>
        <begin position="1"/>
        <end position="44"/>
    </location>
</feature>
<protein>
    <submittedName>
        <fullName evidence="2">Zinc ribbon domain-containing protein</fullName>
    </submittedName>
</protein>
<dbReference type="RefSeq" id="WP_341469978.1">
    <property type="nucleotide sequence ID" value="NZ_CP128400.1"/>
</dbReference>
<dbReference type="Proteomes" id="UP001431572">
    <property type="component" value="Chromosome 2"/>
</dbReference>
<sequence length="83" mass="8578">MPVYAYKCSHCNSSFERLRGISQLDTEMECPECGAQGKAKRLISTFAAFSKSDGITRPANVQVGGNDGGGCCKGGGCGCHGGI</sequence>
<gene>
    <name evidence="2" type="ORF">HXX08_19945</name>
    <name evidence="3" type="ORF">OZ401_003672</name>
</gene>
<reference evidence="2 4" key="1">
    <citation type="submission" date="2020-06" db="EMBL/GenBank/DDBJ databases">
        <title>Anoxygenic phototrophic Chloroflexota member uses a Type I reaction center.</title>
        <authorList>
            <person name="Tsuji J.M."/>
            <person name="Shaw N.A."/>
            <person name="Nagashima S."/>
            <person name="Venkiteswaran J."/>
            <person name="Schiff S.L."/>
            <person name="Hanada S."/>
            <person name="Tank M."/>
            <person name="Neufeld J.D."/>
        </authorList>
    </citation>
    <scope>NUCLEOTIDE SEQUENCE [LARGE SCALE GENOMIC DNA]</scope>
    <source>
        <strain evidence="2">L227-S17</strain>
    </source>
</reference>
<proteinExistence type="predicted"/>
<dbReference type="Pfam" id="PF09723">
    <property type="entry name" value="Zn_ribbon_8"/>
    <property type="match status" value="1"/>
</dbReference>
<evidence type="ECO:0000313" key="4">
    <source>
        <dbReference type="Proteomes" id="UP000521676"/>
    </source>
</evidence>
<dbReference type="Proteomes" id="UP000521676">
    <property type="component" value="Unassembled WGS sequence"/>
</dbReference>
<dbReference type="SMART" id="SM00834">
    <property type="entry name" value="CxxC_CXXC_SSSS"/>
    <property type="match status" value="1"/>
</dbReference>
<evidence type="ECO:0000259" key="1">
    <source>
        <dbReference type="SMART" id="SM00834"/>
    </source>
</evidence>
<keyword evidence="5" id="KW-1185">Reference proteome</keyword>
<dbReference type="InterPro" id="IPR013429">
    <property type="entry name" value="Regulatory_FmdB_Zinc_ribbon"/>
</dbReference>
<evidence type="ECO:0000313" key="2">
    <source>
        <dbReference type="EMBL" id="NWJ48135.1"/>
    </source>
</evidence>
<accession>A0A8T7M7L8</accession>
<evidence type="ECO:0000313" key="3">
    <source>
        <dbReference type="EMBL" id="WJW68074.1"/>
    </source>
</evidence>
<name>A0A8T7M7L8_9CHLR</name>
<dbReference type="NCBIfam" id="TIGR02605">
    <property type="entry name" value="CxxC_CxxC_SSSS"/>
    <property type="match status" value="1"/>
</dbReference>
<dbReference type="EMBL" id="CP128400">
    <property type="protein sequence ID" value="WJW68074.1"/>
    <property type="molecule type" value="Genomic_DNA"/>
</dbReference>
<dbReference type="AlphaFoldDB" id="A0A8T7M7L8"/>
<organism evidence="2 4">
    <name type="scientific">Candidatus Chlorohelix allophototropha</name>
    <dbReference type="NCBI Taxonomy" id="3003348"/>
    <lineage>
        <taxon>Bacteria</taxon>
        <taxon>Bacillati</taxon>
        <taxon>Chloroflexota</taxon>
        <taxon>Chloroflexia</taxon>
        <taxon>Candidatus Chloroheliales</taxon>
        <taxon>Candidatus Chloroheliaceae</taxon>
        <taxon>Candidatus Chlorohelix</taxon>
    </lineage>
</organism>
<dbReference type="EMBL" id="JACATZ010000003">
    <property type="protein sequence ID" value="NWJ48135.1"/>
    <property type="molecule type" value="Genomic_DNA"/>
</dbReference>
<reference evidence="3" key="2">
    <citation type="journal article" date="2024" name="Nature">
        <title>Anoxygenic phototroph of the Chloroflexota uses a type I reaction centre.</title>
        <authorList>
            <person name="Tsuji J.M."/>
            <person name="Shaw N.A."/>
            <person name="Nagashima S."/>
            <person name="Venkiteswaran J.J."/>
            <person name="Schiff S.L."/>
            <person name="Watanabe T."/>
            <person name="Fukui M."/>
            <person name="Hanada S."/>
            <person name="Tank M."/>
            <person name="Neufeld J.D."/>
        </authorList>
    </citation>
    <scope>NUCLEOTIDE SEQUENCE</scope>
    <source>
        <strain evidence="3">L227-S17</strain>
    </source>
</reference>